<dbReference type="GO" id="GO:0090486">
    <property type="term" value="F:small RNA 2'-O-methyltransferase activity"/>
    <property type="evidence" value="ECO:0007669"/>
    <property type="project" value="UniProtKB-EC"/>
</dbReference>
<keyword evidence="10" id="KW-0943">RNA-mediated gene silencing</keyword>
<keyword evidence="9" id="KW-0694">RNA-binding</keyword>
<dbReference type="GO" id="GO:0005737">
    <property type="term" value="C:cytoplasm"/>
    <property type="evidence" value="ECO:0007669"/>
    <property type="project" value="TreeGrafter"/>
</dbReference>
<dbReference type="GO" id="GO:0046872">
    <property type="term" value="F:metal ion binding"/>
    <property type="evidence" value="ECO:0007669"/>
    <property type="project" value="UniProtKB-KW"/>
</dbReference>
<evidence type="ECO:0000256" key="5">
    <source>
        <dbReference type="ARBA" id="ARBA00022679"/>
    </source>
</evidence>
<dbReference type="PANTHER" id="PTHR21404:SF3">
    <property type="entry name" value="SMALL RNA 2'-O-METHYLTRANSFERASE"/>
    <property type="match status" value="1"/>
</dbReference>
<gene>
    <name evidence="14" type="primary">HENMT1</name>
    <name evidence="14" type="ORF">SK128_009941</name>
</gene>
<keyword evidence="8" id="KW-0460">Magnesium</keyword>
<comment type="cofactor">
    <cofactor evidence="1">
        <name>Mg(2+)</name>
        <dbReference type="ChEBI" id="CHEBI:18420"/>
    </cofactor>
</comment>
<keyword evidence="4" id="KW-0489">Methyltransferase</keyword>
<evidence type="ECO:0000313" key="15">
    <source>
        <dbReference type="Proteomes" id="UP001381693"/>
    </source>
</evidence>
<dbReference type="GO" id="GO:0034587">
    <property type="term" value="P:piRNA processing"/>
    <property type="evidence" value="ECO:0007669"/>
    <property type="project" value="TreeGrafter"/>
</dbReference>
<evidence type="ECO:0000256" key="8">
    <source>
        <dbReference type="ARBA" id="ARBA00022842"/>
    </source>
</evidence>
<dbReference type="EMBL" id="JAXCGZ010000215">
    <property type="protein sequence ID" value="KAK7086396.1"/>
    <property type="molecule type" value="Genomic_DNA"/>
</dbReference>
<evidence type="ECO:0000256" key="13">
    <source>
        <dbReference type="SAM" id="MobiDB-lite"/>
    </source>
</evidence>
<dbReference type="Proteomes" id="UP001381693">
    <property type="component" value="Unassembled WGS sequence"/>
</dbReference>
<comment type="caution">
    <text evidence="14">The sequence shown here is derived from an EMBL/GenBank/DDBJ whole genome shotgun (WGS) entry which is preliminary data.</text>
</comment>
<evidence type="ECO:0000256" key="10">
    <source>
        <dbReference type="ARBA" id="ARBA00023158"/>
    </source>
</evidence>
<accession>A0AAN9AGC4</accession>
<dbReference type="SUPFAM" id="SSF53335">
    <property type="entry name" value="S-adenosyl-L-methionine-dependent methyltransferases"/>
    <property type="match status" value="1"/>
</dbReference>
<dbReference type="GO" id="GO:0030422">
    <property type="term" value="P:siRNA processing"/>
    <property type="evidence" value="ECO:0007669"/>
    <property type="project" value="TreeGrafter"/>
</dbReference>
<keyword evidence="6" id="KW-0949">S-adenosyl-L-methionine</keyword>
<sequence length="499" mass="57466">MDIKEETTYTDPNVGVLQLTKHGIKFTPPLYQQRYQRVKGIIEKYGKGTFVKVIDLGCSDFKFFRHLRHITGIQEIVLLDKDETTLKDNIHKLCPLAGDYVMLRSEPLLVKVVSGDATLFDQLMCDTHVVTMIELIEHMYPADVSLLAENVFKRIKPKLVIVTTPNSDFNHFIPDFVPGTFRHWDHKFEWTEEEFRNWCHEIVLNNVDYDVEISGCGLGPNNTYCSQMAIFVCSATDNNETSVVSQNSGAIDSEQISLSTQAYNIRQRKTRILSEVTFPVDSRTEVEKDQHLILHKFHKLVSFLQQGEDNQQPNLDYRDETPDERGDEKSNKKEHCEWVPIPVSGMTTVNNHSTVFRCVHVTRESDIHWNDVSGDYFLFPVVNQKYAIITSAALSAWVNMDLDREIPFSLIRSTVEEECFDCSEDGDSWKGKFTLWNYCDSSSDEVEGHINDDEITTDWPEIDNVNYSWDSWENVVEDEVENDCAWGAGDENPDPDWAF</sequence>
<dbReference type="GO" id="GO:0005634">
    <property type="term" value="C:nucleus"/>
    <property type="evidence" value="ECO:0007669"/>
    <property type="project" value="TreeGrafter"/>
</dbReference>
<comment type="similarity">
    <text evidence="2">Belongs to the methyltransferase superfamily. HEN1 family.</text>
</comment>
<evidence type="ECO:0000256" key="12">
    <source>
        <dbReference type="ARBA" id="ARBA00048418"/>
    </source>
</evidence>
<keyword evidence="5" id="KW-0808">Transferase</keyword>
<evidence type="ECO:0000256" key="9">
    <source>
        <dbReference type="ARBA" id="ARBA00022884"/>
    </source>
</evidence>
<dbReference type="PANTHER" id="PTHR21404">
    <property type="entry name" value="HEN1"/>
    <property type="match status" value="1"/>
</dbReference>
<keyword evidence="15" id="KW-1185">Reference proteome</keyword>
<keyword evidence="7" id="KW-0479">Metal-binding</keyword>
<dbReference type="GO" id="GO:0001510">
    <property type="term" value="P:RNA methylation"/>
    <property type="evidence" value="ECO:0007669"/>
    <property type="project" value="InterPro"/>
</dbReference>
<organism evidence="14 15">
    <name type="scientific">Halocaridina rubra</name>
    <name type="common">Hawaiian red shrimp</name>
    <dbReference type="NCBI Taxonomy" id="373956"/>
    <lineage>
        <taxon>Eukaryota</taxon>
        <taxon>Metazoa</taxon>
        <taxon>Ecdysozoa</taxon>
        <taxon>Arthropoda</taxon>
        <taxon>Crustacea</taxon>
        <taxon>Multicrustacea</taxon>
        <taxon>Malacostraca</taxon>
        <taxon>Eumalacostraca</taxon>
        <taxon>Eucarida</taxon>
        <taxon>Decapoda</taxon>
        <taxon>Pleocyemata</taxon>
        <taxon>Caridea</taxon>
        <taxon>Atyoidea</taxon>
        <taxon>Atyidae</taxon>
        <taxon>Halocaridina</taxon>
    </lineage>
</organism>
<evidence type="ECO:0000256" key="2">
    <source>
        <dbReference type="ARBA" id="ARBA00009026"/>
    </source>
</evidence>
<dbReference type="GO" id="GO:0003723">
    <property type="term" value="F:RNA binding"/>
    <property type="evidence" value="ECO:0007669"/>
    <property type="project" value="UniProtKB-KW"/>
</dbReference>
<feature type="compositionally biased region" description="Basic and acidic residues" evidence="13">
    <location>
        <begin position="316"/>
        <end position="333"/>
    </location>
</feature>
<evidence type="ECO:0000256" key="11">
    <source>
        <dbReference type="ARBA" id="ARBA00035025"/>
    </source>
</evidence>
<evidence type="ECO:0000256" key="7">
    <source>
        <dbReference type="ARBA" id="ARBA00022723"/>
    </source>
</evidence>
<evidence type="ECO:0000256" key="6">
    <source>
        <dbReference type="ARBA" id="ARBA00022691"/>
    </source>
</evidence>
<feature type="region of interest" description="Disordered" evidence="13">
    <location>
        <begin position="310"/>
        <end position="333"/>
    </location>
</feature>
<protein>
    <recommendedName>
        <fullName evidence="3">Small RNA 2'-O-methyltransferase</fullName>
        <ecNumber evidence="11">2.1.1.386</ecNumber>
    </recommendedName>
</protein>
<proteinExistence type="inferred from homology"/>
<dbReference type="InterPro" id="IPR026610">
    <property type="entry name" value="Hen1"/>
</dbReference>
<dbReference type="AlphaFoldDB" id="A0AAN9AGC4"/>
<reference evidence="14 15" key="1">
    <citation type="submission" date="2023-11" db="EMBL/GenBank/DDBJ databases">
        <title>Halocaridina rubra genome assembly.</title>
        <authorList>
            <person name="Smith C."/>
        </authorList>
    </citation>
    <scope>NUCLEOTIDE SEQUENCE [LARGE SCALE GENOMIC DNA]</scope>
    <source>
        <strain evidence="14">EP-1</strain>
        <tissue evidence="14">Whole</tissue>
    </source>
</reference>
<evidence type="ECO:0000313" key="14">
    <source>
        <dbReference type="EMBL" id="KAK7086396.1"/>
    </source>
</evidence>
<dbReference type="InterPro" id="IPR029063">
    <property type="entry name" value="SAM-dependent_MTases_sf"/>
</dbReference>
<evidence type="ECO:0000256" key="4">
    <source>
        <dbReference type="ARBA" id="ARBA00022603"/>
    </source>
</evidence>
<comment type="catalytic activity">
    <reaction evidence="12">
        <text>small RNA 3'-end nucleotide + S-adenosyl-L-methionine = small RNA 3'-end 2'-O-methylnucleotide + S-adenosyl-L-homocysteine + H(+)</text>
        <dbReference type="Rhea" id="RHEA:37887"/>
        <dbReference type="Rhea" id="RHEA-COMP:10415"/>
        <dbReference type="Rhea" id="RHEA-COMP:10416"/>
        <dbReference type="ChEBI" id="CHEBI:15378"/>
        <dbReference type="ChEBI" id="CHEBI:57856"/>
        <dbReference type="ChEBI" id="CHEBI:59789"/>
        <dbReference type="ChEBI" id="CHEBI:74896"/>
        <dbReference type="ChEBI" id="CHEBI:74898"/>
        <dbReference type="EC" id="2.1.1.386"/>
    </reaction>
</comment>
<name>A0AAN9AGC4_HALRR</name>
<dbReference type="EC" id="2.1.1.386" evidence="11"/>
<dbReference type="Gene3D" id="3.40.50.150">
    <property type="entry name" value="Vaccinia Virus protein VP39"/>
    <property type="match status" value="1"/>
</dbReference>
<evidence type="ECO:0000256" key="3">
    <source>
        <dbReference type="ARBA" id="ARBA00021330"/>
    </source>
</evidence>
<evidence type="ECO:0000256" key="1">
    <source>
        <dbReference type="ARBA" id="ARBA00001946"/>
    </source>
</evidence>